<feature type="region of interest" description="Disordered" evidence="1">
    <location>
        <begin position="1411"/>
        <end position="1498"/>
    </location>
</feature>
<feature type="compositionally biased region" description="Low complexity" evidence="1">
    <location>
        <begin position="509"/>
        <end position="524"/>
    </location>
</feature>
<feature type="region of interest" description="Disordered" evidence="1">
    <location>
        <begin position="141"/>
        <end position="176"/>
    </location>
</feature>
<feature type="region of interest" description="Disordered" evidence="1">
    <location>
        <begin position="759"/>
        <end position="793"/>
    </location>
</feature>
<feature type="compositionally biased region" description="Basic and acidic residues" evidence="1">
    <location>
        <begin position="1487"/>
        <end position="1496"/>
    </location>
</feature>
<protein>
    <submittedName>
        <fullName evidence="2">Uncharacterized protein</fullName>
    </submittedName>
</protein>
<organism evidence="2 3">
    <name type="scientific">Leishmania martiniquensis</name>
    <dbReference type="NCBI Taxonomy" id="1580590"/>
    <lineage>
        <taxon>Eukaryota</taxon>
        <taxon>Discoba</taxon>
        <taxon>Euglenozoa</taxon>
        <taxon>Kinetoplastea</taxon>
        <taxon>Metakinetoplastina</taxon>
        <taxon>Trypanosomatida</taxon>
        <taxon>Trypanosomatidae</taxon>
        <taxon>Leishmaniinae</taxon>
        <taxon>Leishmania</taxon>
    </lineage>
</organism>
<gene>
    <name evidence="2" type="ORF">LSCM1_02951</name>
</gene>
<evidence type="ECO:0000256" key="1">
    <source>
        <dbReference type="SAM" id="MobiDB-lite"/>
    </source>
</evidence>
<sequence>MGFDALINTFCWTCLVLLGLWVIADVVQALELLILMRAYKRNEKNVFAIPFAQLLTRLFHELAVPQFLASEAIQRGELPPAVMANGRQTPAAVPVEYVGPGATPPSPGTVAVTSAFLASLPLSASDEVLGELPTDILTGSLRGGAGKAKKEGRLNRAGNGVDHEKGQHHPGQQRRGTVAVVTVEPTHAAADGSALTPSPDPAWWKPRLQGQCLVLGLHLPLELLPATPTATQANACKEADACGAVSRSGTGTPPRSGNDSTTRQPTVNLQLRQYQLVPSAAAPSLALRQHRMMGSDAGRQVRVAIAQQLSAAPLQVYTRAKLTRARVRALLAPSPLTRTPPQHTDFDAVKSAYTQHCQRLLAAAVAEQTTMAQRMRHDRKSGKRAQRITARLMHYLQYAYMDNDAAANVHEGVTQDGAGGRGGGGDGAKAGIPRATAGMRKAATTQCATAGRTDFAQRSCAPWIPVIMSSACKHNDEYGSVGRDVSLSSSALLDHSLCHAAAPLPPAQSALPQQSFLQSRSSSSPIHSPKAVVVPPQHPPTHESCRGSRKRRRGAEAMPDATDRAIEALEGLLERVRLAQALRPRYKSLICSVRFSAERFVVRRGATETPTWTPLHTDAAPHAVVRSMARGVKSSSATEGRGVATRASCEPSPSSTSSLSSQQPHLRRWHGSTKKSSAAPAWLRVATRDAPASAFEAQGSRSKLRHLRGSANDRDSPGNRSACASAPLSWPISSNLVDGQVAADARCFSHECRLASAAAAPAGSCTHDESPSYALDRDQSDPLPPAQTPSSLRPHSVNLAFAQPPLPNALSSAPAHASVEIVTPLALPPASTPSTSAANAATEFLRESHLREKNKQSGIAAGVGDSFHSAAAPLADSAASRQLQEELRSLASSSEEALQSAAAAVAAPSPPRICASAPPVSLQPRSTDLRLVYVIGADRATLLRSLTVGATRSFAAGAQNVLCFFTRRDERRARRRYMEQLDRQNRAELQCAARSDTLAGASPPRRQRGSNAGSIDCVCSSTVTPFYNQAEERRVSTDDGALGEVLGNAGAVRQQSFVKSKAMGFVDLAGADRSTPAAMPTNSASATFTMSSAHRRESSSFSTLHSLDSGVCSIREPPHALHAAPRSGGGSPSCLTIIPSPSTVQLAKAPAEATRPPHPAAIIASSSKAGDKELIDVSAAAMATATSTGAGSHVQPVCVAIPPAEPPLPAAAGAHRHVDAAALVADPVAGAAPPSVAASAFTISVEPSAKRGRMATRKGAAASAADTAVVSEPVLPLPSPALPVFTDSVSAHDVRQYLSAVGVTLPEQVYLLLDAGALVMQRSLAPTQHSRTESSVRNTGSDTPAVTIPRTVGGAAKHNCASPFASAAAALCRGATRVLEGQVEVAELSLDVLSRQISPFLSLVPPPLRVGSSHEADYDGASVSHSRSTVASDDNDDNDGKVVVPLDAAAAKRPGKASLSPRSHSRQRHRRDSGSKDHGLSSACASHEQRHREHERRLKRSLARWKRHIQRRQAAAIKAGSIPVAVGALFFTAPPALPAELVQQQQRSLAQLDGSEPARLLVPEWALSGSEVVERAPVALEEARREGLHASGLSPHGRKPPPPRICMTLIYTATAEQVAQAVMRAAEVAAAAAAAALTDKSAAYDAVDPPHPRNMAVAHPRGTRFPAVAAAPGRERRSSCASYELVSSNADSGGHPSTPRQRRRRRSTVVMERSTRGRREPSSTSTALPSNENSLYYSFFSESLTPQPSRSGRDFVSGEHHHPRCQSSDAPPTQDHHPASPLNSCSETAAFSEEDRMEGTGDVEDGGTAASDAVSADSALMRVHGRSPSFLLFTESSESTHDGREGSSGIGGSTAEAGGRWGVCGRGAAGAGVVRTATLAYAEDLERSSSTTAHFARTKSAGDTVAWAGSPPSSTGDVRVGKALSKSVCVELAEAGRCEGDDVGAADEVIKVLRDSACFPEGVPVGVSLAYVRIGNDLYAITEVVDRSFLQYREERVMQPHPSRRDVGARRASDDDGDSSTSLSDRCDVAGEESELYSSSITNSSFASHTSFETLGAALESIRSQQQAAARQQRNRLRHRCRAVSTNDFGGLSYSLCGSAPLRSGMRRQEVHMCWRCLSAEAVVIFVPCGHYAVCDVCAELLADCCVCRTPILSSVVLLERS</sequence>
<accession>A0A836H401</accession>
<name>A0A836H401_9TRYP</name>
<feature type="region of interest" description="Disordered" evidence="1">
    <location>
        <begin position="692"/>
        <end position="722"/>
    </location>
</feature>
<dbReference type="EMBL" id="JAFEUZ010000022">
    <property type="protein sequence ID" value="KAG5479102.1"/>
    <property type="molecule type" value="Genomic_DNA"/>
</dbReference>
<feature type="compositionally biased region" description="Polar residues" evidence="1">
    <location>
        <begin position="1423"/>
        <end position="1432"/>
    </location>
</feature>
<dbReference type="Gene3D" id="3.30.40.10">
    <property type="entry name" value="Zinc/RING finger domain, C3HC4 (zinc finger)"/>
    <property type="match status" value="1"/>
</dbReference>
<feature type="compositionally biased region" description="Polar residues" evidence="1">
    <location>
        <begin position="1326"/>
        <end position="1344"/>
    </location>
</feature>
<feature type="compositionally biased region" description="Basic and acidic residues" evidence="1">
    <location>
        <begin position="766"/>
        <end position="780"/>
    </location>
</feature>
<feature type="compositionally biased region" description="Polar residues" evidence="1">
    <location>
        <begin position="247"/>
        <end position="264"/>
    </location>
</feature>
<feature type="region of interest" description="Disordered" evidence="1">
    <location>
        <begin position="1684"/>
        <end position="1731"/>
    </location>
</feature>
<feature type="compositionally biased region" description="Basic and acidic residues" evidence="1">
    <location>
        <begin position="1751"/>
        <end position="1760"/>
    </location>
</feature>
<reference evidence="3" key="1">
    <citation type="journal article" date="2021" name="Microbiol. Resour. Announc.">
        <title>LGAAP: Leishmaniinae Genome Assembly and Annotation Pipeline.</title>
        <authorList>
            <person name="Almutairi H."/>
            <person name="Urbaniak M.D."/>
            <person name="Bates M.D."/>
            <person name="Jariyapan N."/>
            <person name="Kwakye-Nuako G."/>
            <person name="Thomaz-Soccol V."/>
            <person name="Al-Salem W.S."/>
            <person name="Dillon R.J."/>
            <person name="Bates P.A."/>
            <person name="Gatherer D."/>
        </authorList>
    </citation>
    <scope>NUCLEOTIDE SEQUENCE [LARGE SCALE GENOMIC DNA]</scope>
</reference>
<dbReference type="KEGG" id="lmat:92513021"/>
<dbReference type="Pfam" id="PF13920">
    <property type="entry name" value="zf-C3HC4_3"/>
    <property type="match status" value="1"/>
</dbReference>
<feature type="region of interest" description="Disordered" evidence="1">
    <location>
        <begin position="244"/>
        <end position="264"/>
    </location>
</feature>
<dbReference type="Proteomes" id="UP000673552">
    <property type="component" value="Unassembled WGS sequence"/>
</dbReference>
<comment type="caution">
    <text evidence="2">The sequence shown here is derived from an EMBL/GenBank/DDBJ whole genome shotgun (WGS) entry which is preliminary data.</text>
</comment>
<evidence type="ECO:0000313" key="2">
    <source>
        <dbReference type="EMBL" id="KAG5479102.1"/>
    </source>
</evidence>
<feature type="region of interest" description="Disordered" evidence="1">
    <location>
        <begin position="1834"/>
        <end position="1856"/>
    </location>
</feature>
<feature type="compositionally biased region" description="Low complexity" evidence="1">
    <location>
        <begin position="648"/>
        <end position="661"/>
    </location>
</feature>
<dbReference type="InterPro" id="IPR013083">
    <property type="entry name" value="Znf_RING/FYVE/PHD"/>
</dbReference>
<reference evidence="3" key="2">
    <citation type="journal article" date="2021" name="Sci. Data">
        <title>Chromosome-scale genome sequencing, assembly and annotation of six genomes from subfamily Leishmaniinae.</title>
        <authorList>
            <person name="Almutairi H."/>
            <person name="Urbaniak M.D."/>
            <person name="Bates M.D."/>
            <person name="Jariyapan N."/>
            <person name="Kwakye-Nuako G."/>
            <person name="Thomaz Soccol V."/>
            <person name="Al-Salem W.S."/>
            <person name="Dillon R.J."/>
            <person name="Bates P.A."/>
            <person name="Gatherer D."/>
        </authorList>
    </citation>
    <scope>NUCLEOTIDE SEQUENCE [LARGE SCALE GENOMIC DNA]</scope>
</reference>
<feature type="compositionally biased region" description="Basic and acidic residues" evidence="1">
    <location>
        <begin position="1996"/>
        <end position="2014"/>
    </location>
</feature>
<keyword evidence="3" id="KW-1185">Reference proteome</keyword>
<feature type="region of interest" description="Disordered" evidence="1">
    <location>
        <begin position="1996"/>
        <end position="2029"/>
    </location>
</feature>
<proteinExistence type="predicted"/>
<evidence type="ECO:0000313" key="3">
    <source>
        <dbReference type="Proteomes" id="UP000673552"/>
    </source>
</evidence>
<feature type="region of interest" description="Disordered" evidence="1">
    <location>
        <begin position="509"/>
        <end position="560"/>
    </location>
</feature>
<feature type="region of interest" description="Disordered" evidence="1">
    <location>
        <begin position="632"/>
        <end position="680"/>
    </location>
</feature>
<feature type="region of interest" description="Disordered" evidence="1">
    <location>
        <begin position="1326"/>
        <end position="1346"/>
    </location>
</feature>
<feature type="region of interest" description="Disordered" evidence="1">
    <location>
        <begin position="1744"/>
        <end position="1785"/>
    </location>
</feature>
<dbReference type="RefSeq" id="XP_067178821.1">
    <property type="nucleotide sequence ID" value="XM_067320509.1"/>
</dbReference>
<feature type="compositionally biased region" description="Polar residues" evidence="1">
    <location>
        <begin position="1722"/>
        <end position="1731"/>
    </location>
</feature>
<dbReference type="GeneID" id="92513021"/>
<dbReference type="OrthoDB" id="10251804at2759"/>